<comment type="similarity">
    <text evidence="1">Belongs to the bacterial solute-binding protein 7 family.</text>
</comment>
<dbReference type="PIRSF" id="PIRSF006470">
    <property type="entry name" value="DctB"/>
    <property type="match status" value="1"/>
</dbReference>
<dbReference type="Proteomes" id="UP000199677">
    <property type="component" value="Unassembled WGS sequence"/>
</dbReference>
<dbReference type="PANTHER" id="PTHR33376">
    <property type="match status" value="1"/>
</dbReference>
<evidence type="ECO:0000256" key="1">
    <source>
        <dbReference type="ARBA" id="ARBA00009023"/>
    </source>
</evidence>
<keyword evidence="6" id="KW-1185">Reference proteome</keyword>
<dbReference type="PANTHER" id="PTHR33376:SF7">
    <property type="entry name" value="C4-DICARBOXYLATE-BINDING PROTEIN DCTB"/>
    <property type="match status" value="1"/>
</dbReference>
<evidence type="ECO:0000256" key="4">
    <source>
        <dbReference type="SAM" id="SignalP"/>
    </source>
</evidence>
<gene>
    <name evidence="5" type="ORF">SAMN04487951_11392</name>
</gene>
<dbReference type="OrthoDB" id="9771186at2"/>
<keyword evidence="2" id="KW-0813">Transport</keyword>
<dbReference type="AlphaFoldDB" id="A0A1H0GZF0"/>
<proteinExistence type="inferred from homology"/>
<keyword evidence="5" id="KW-0675">Receptor</keyword>
<protein>
    <submittedName>
        <fullName evidence="5">Tripartite ATP-independent transporter solute receptor, DctP family</fullName>
    </submittedName>
</protein>
<dbReference type="GO" id="GO:0030288">
    <property type="term" value="C:outer membrane-bounded periplasmic space"/>
    <property type="evidence" value="ECO:0007669"/>
    <property type="project" value="InterPro"/>
</dbReference>
<feature type="chain" id="PRO_5011730461" evidence="4">
    <location>
        <begin position="23"/>
        <end position="338"/>
    </location>
</feature>
<dbReference type="EMBL" id="FNII01000013">
    <property type="protein sequence ID" value="SDO12297.1"/>
    <property type="molecule type" value="Genomic_DNA"/>
</dbReference>
<dbReference type="Gene3D" id="3.40.190.170">
    <property type="entry name" value="Bacterial extracellular solute-binding protein, family 7"/>
    <property type="match status" value="1"/>
</dbReference>
<dbReference type="InterPro" id="IPR018389">
    <property type="entry name" value="DctP_fam"/>
</dbReference>
<dbReference type="NCBIfam" id="NF037995">
    <property type="entry name" value="TRAP_S1"/>
    <property type="match status" value="1"/>
</dbReference>
<evidence type="ECO:0000256" key="3">
    <source>
        <dbReference type="ARBA" id="ARBA00022729"/>
    </source>
</evidence>
<dbReference type="STRING" id="416873.SAMN04487951_11392"/>
<evidence type="ECO:0000256" key="2">
    <source>
        <dbReference type="ARBA" id="ARBA00022448"/>
    </source>
</evidence>
<evidence type="ECO:0000313" key="5">
    <source>
        <dbReference type="EMBL" id="SDO12297.1"/>
    </source>
</evidence>
<dbReference type="GO" id="GO:0055085">
    <property type="term" value="P:transmembrane transport"/>
    <property type="evidence" value="ECO:0007669"/>
    <property type="project" value="InterPro"/>
</dbReference>
<name>A0A1H0GZF0_9GAMM</name>
<keyword evidence="3 4" id="KW-0732">Signal</keyword>
<reference evidence="6" key="1">
    <citation type="submission" date="2016-10" db="EMBL/GenBank/DDBJ databases">
        <authorList>
            <person name="Varghese N."/>
            <person name="Submissions S."/>
        </authorList>
    </citation>
    <scope>NUCLEOTIDE SEQUENCE [LARGE SCALE GENOMIC DNA]</scope>
    <source>
        <strain evidence="6">CGMCC 1.6494</strain>
    </source>
</reference>
<dbReference type="InterPro" id="IPR038404">
    <property type="entry name" value="TRAP_DctP_sf"/>
</dbReference>
<dbReference type="NCBIfam" id="TIGR00787">
    <property type="entry name" value="dctP"/>
    <property type="match status" value="1"/>
</dbReference>
<organism evidence="5 6">
    <name type="scientific">Vreelandella arcis</name>
    <dbReference type="NCBI Taxonomy" id="416873"/>
    <lineage>
        <taxon>Bacteria</taxon>
        <taxon>Pseudomonadati</taxon>
        <taxon>Pseudomonadota</taxon>
        <taxon>Gammaproteobacteria</taxon>
        <taxon>Oceanospirillales</taxon>
        <taxon>Halomonadaceae</taxon>
        <taxon>Vreelandella</taxon>
    </lineage>
</organism>
<accession>A0A1H0GZF0</accession>
<feature type="signal peptide" evidence="4">
    <location>
        <begin position="1"/>
        <end position="22"/>
    </location>
</feature>
<sequence length="338" mass="37360">MVINKRVTAPIMACLCVSIAVAEVAQAETLRLSSETSDSTSRNKGAERFAELVEKATDGEKKVKVFANAVLAGGDQLKQAEMVGRGDIDFLLSSAISVSPLIPEMSVFSLPYLYNNYDEVDATLNGEPAKEMEAIMSDQGLVVLGWGESGFRELTNSVHPVKTPADLSGLKIRVAGPMFIDILDDLGANPQQIQWTETFSALQQGVVDGQENPIGAVIIPQRIYEVQDYLTEWHYSYDPAFLAVSKKRWESWGEETQATMKQAAEEAMAYQKQLTREQTAEGVDLLKEKGMEIYSPSEEELQAFRNATQSAFDTWSQKVGEPLVETFQANIEQSRQSQ</sequence>
<dbReference type="Pfam" id="PF03480">
    <property type="entry name" value="DctP"/>
    <property type="match status" value="1"/>
</dbReference>
<evidence type="ECO:0000313" key="6">
    <source>
        <dbReference type="Proteomes" id="UP000199677"/>
    </source>
</evidence>
<dbReference type="RefSeq" id="WP_089707380.1">
    <property type="nucleotide sequence ID" value="NZ_FNII01000013.1"/>
</dbReference>
<dbReference type="InterPro" id="IPR004682">
    <property type="entry name" value="TRAP_DctP"/>
</dbReference>